<sequence length="324" mass="36717">MSIYMPNLESGHKGKILKEGDSIQCCGLNFGEAQWLERLLLPGRKLLAGRHANNGHVIRRCRNTNMQALSPQQGCESGVRVPPRLKQGENTVSTPSRAALHGGQSAENSTESVRSYARVIDGFRRNYPDVAVPNNSASVVYIDIIIQFIALLNNDERDCWFQQDSAICHTSNETMQFLCESIGERIISQGLWPPRSPDLTSPDFFLWGYLKGRAYKNRPHTLEELKRNITTEINNINVRVLKKTWLFIKNQVVKTVVNDTQNLNSLPNLTGSRAGGEWRQQKWYDRTATMDKNLSRILGSQMFEKDRPFAGLIHLYLDDLAPTC</sequence>
<keyword evidence="3" id="KW-1185">Reference proteome</keyword>
<gene>
    <name evidence="2" type="ORF">ANN_10308</name>
</gene>
<name>A0ABQ8TRT9_PERAM</name>
<protein>
    <submittedName>
        <fullName evidence="2">Uncharacterized protein</fullName>
    </submittedName>
</protein>
<dbReference type="PANTHER" id="PTHR47326">
    <property type="entry name" value="TRANSPOSABLE ELEMENT TC3 TRANSPOSASE-LIKE PROTEIN"/>
    <property type="match status" value="1"/>
</dbReference>
<evidence type="ECO:0000313" key="3">
    <source>
        <dbReference type="Proteomes" id="UP001148838"/>
    </source>
</evidence>
<dbReference type="EMBL" id="JAJSOF020000005">
    <property type="protein sequence ID" value="KAJ4448294.1"/>
    <property type="molecule type" value="Genomic_DNA"/>
</dbReference>
<comment type="caution">
    <text evidence="2">The sequence shown here is derived from an EMBL/GenBank/DDBJ whole genome shotgun (WGS) entry which is preliminary data.</text>
</comment>
<dbReference type="Proteomes" id="UP001148838">
    <property type="component" value="Unassembled WGS sequence"/>
</dbReference>
<proteinExistence type="predicted"/>
<evidence type="ECO:0000256" key="1">
    <source>
        <dbReference type="SAM" id="MobiDB-lite"/>
    </source>
</evidence>
<dbReference type="Gene3D" id="3.30.420.10">
    <property type="entry name" value="Ribonuclease H-like superfamily/Ribonuclease H"/>
    <property type="match status" value="1"/>
</dbReference>
<feature type="region of interest" description="Disordered" evidence="1">
    <location>
        <begin position="71"/>
        <end position="105"/>
    </location>
</feature>
<evidence type="ECO:0000313" key="2">
    <source>
        <dbReference type="EMBL" id="KAJ4448294.1"/>
    </source>
</evidence>
<accession>A0ABQ8TRT9</accession>
<dbReference type="InterPro" id="IPR036397">
    <property type="entry name" value="RNaseH_sf"/>
</dbReference>
<dbReference type="PANTHER" id="PTHR47326:SF1">
    <property type="entry name" value="HTH PSQ-TYPE DOMAIN-CONTAINING PROTEIN"/>
    <property type="match status" value="1"/>
</dbReference>
<reference evidence="2 3" key="1">
    <citation type="journal article" date="2022" name="Allergy">
        <title>Genome assembly and annotation of Periplaneta americana reveal a comprehensive cockroach allergen profile.</title>
        <authorList>
            <person name="Wang L."/>
            <person name="Xiong Q."/>
            <person name="Saelim N."/>
            <person name="Wang L."/>
            <person name="Nong W."/>
            <person name="Wan A.T."/>
            <person name="Shi M."/>
            <person name="Liu X."/>
            <person name="Cao Q."/>
            <person name="Hui J.H.L."/>
            <person name="Sookrung N."/>
            <person name="Leung T.F."/>
            <person name="Tungtrongchitr A."/>
            <person name="Tsui S.K.W."/>
        </authorList>
    </citation>
    <scope>NUCLEOTIDE SEQUENCE [LARGE SCALE GENOMIC DNA]</scope>
    <source>
        <strain evidence="2">PWHHKU_190912</strain>
    </source>
</reference>
<organism evidence="2 3">
    <name type="scientific">Periplaneta americana</name>
    <name type="common">American cockroach</name>
    <name type="synonym">Blatta americana</name>
    <dbReference type="NCBI Taxonomy" id="6978"/>
    <lineage>
        <taxon>Eukaryota</taxon>
        <taxon>Metazoa</taxon>
        <taxon>Ecdysozoa</taxon>
        <taxon>Arthropoda</taxon>
        <taxon>Hexapoda</taxon>
        <taxon>Insecta</taxon>
        <taxon>Pterygota</taxon>
        <taxon>Neoptera</taxon>
        <taxon>Polyneoptera</taxon>
        <taxon>Dictyoptera</taxon>
        <taxon>Blattodea</taxon>
        <taxon>Blattoidea</taxon>
        <taxon>Blattidae</taxon>
        <taxon>Blattinae</taxon>
        <taxon>Periplaneta</taxon>
    </lineage>
</organism>